<dbReference type="InterPro" id="IPR038129">
    <property type="entry name" value="Nanos_sf"/>
</dbReference>
<accession>A0AAN8AC64</accession>
<dbReference type="Gene3D" id="4.10.60.30">
    <property type="entry name" value="Nanos, RNA-binding domain"/>
    <property type="match status" value="1"/>
</dbReference>
<evidence type="ECO:0000256" key="9">
    <source>
        <dbReference type="SAM" id="MobiDB-lite"/>
    </source>
</evidence>
<evidence type="ECO:0000256" key="8">
    <source>
        <dbReference type="PROSITE-ProRule" id="PRU00855"/>
    </source>
</evidence>
<keyword evidence="2" id="KW-0963">Cytoplasm</keyword>
<dbReference type="AlphaFoldDB" id="A0AAN8AC64"/>
<keyword evidence="3" id="KW-0479">Metal-binding</keyword>
<keyword evidence="4 8" id="KW-0863">Zinc-finger</keyword>
<keyword evidence="7 8" id="KW-0694">RNA-binding</keyword>
<reference evidence="11 12" key="1">
    <citation type="journal article" date="2023" name="Genes (Basel)">
        <title>Chromosome-Level Genome Assembly and Circadian Gene Repertoire of the Patagonia Blennie Eleginops maclovinus-The Closest Ancestral Proxy of Antarctic Cryonotothenioids.</title>
        <authorList>
            <person name="Cheng C.C."/>
            <person name="Rivera-Colon A.G."/>
            <person name="Minhas B.F."/>
            <person name="Wilson L."/>
            <person name="Rayamajhi N."/>
            <person name="Vargas-Chacoff L."/>
            <person name="Catchen J.M."/>
        </authorList>
    </citation>
    <scope>NUCLEOTIDE SEQUENCE [LARGE SCALE GENOMIC DNA]</scope>
    <source>
        <strain evidence="11">JMC-PN-2008</strain>
    </source>
</reference>
<evidence type="ECO:0000256" key="1">
    <source>
        <dbReference type="ARBA" id="ARBA00004496"/>
    </source>
</evidence>
<dbReference type="GO" id="GO:0003723">
    <property type="term" value="F:RNA binding"/>
    <property type="evidence" value="ECO:0007669"/>
    <property type="project" value="UniProtKB-UniRule"/>
</dbReference>
<feature type="domain" description="Nanos-type" evidence="10">
    <location>
        <begin position="81"/>
        <end position="135"/>
    </location>
</feature>
<evidence type="ECO:0000256" key="2">
    <source>
        <dbReference type="ARBA" id="ARBA00022490"/>
    </source>
</evidence>
<dbReference type="Proteomes" id="UP001346869">
    <property type="component" value="Unassembled WGS sequence"/>
</dbReference>
<sequence length="150" mass="16775">MQRQVQSSFDMWHDYFDLGRVLETLHNQDDGGLTHTEGPDKEAASSWSHVQKTSQRGEHKHSTESSSLSDTSCSAGTPTGYCRFCKQNGESEMVYRSHMLKSDEGKVICPILRKYTCPMCGASGDQAHTRGYCPQNQQREAAGMRQGPRV</sequence>
<comment type="similarity">
    <text evidence="8">Belongs to the nanos family.</text>
</comment>
<organism evidence="11 12">
    <name type="scientific">Eleginops maclovinus</name>
    <name type="common">Patagonian blennie</name>
    <name type="synonym">Eleginus maclovinus</name>
    <dbReference type="NCBI Taxonomy" id="56733"/>
    <lineage>
        <taxon>Eukaryota</taxon>
        <taxon>Metazoa</taxon>
        <taxon>Chordata</taxon>
        <taxon>Craniata</taxon>
        <taxon>Vertebrata</taxon>
        <taxon>Euteleostomi</taxon>
        <taxon>Actinopterygii</taxon>
        <taxon>Neopterygii</taxon>
        <taxon>Teleostei</taxon>
        <taxon>Neoteleostei</taxon>
        <taxon>Acanthomorphata</taxon>
        <taxon>Eupercaria</taxon>
        <taxon>Perciformes</taxon>
        <taxon>Notothenioidei</taxon>
        <taxon>Eleginopidae</taxon>
        <taxon>Eleginops</taxon>
    </lineage>
</organism>
<dbReference type="PROSITE" id="PS51522">
    <property type="entry name" value="ZF_NANOS"/>
    <property type="match status" value="1"/>
</dbReference>
<evidence type="ECO:0000259" key="10">
    <source>
        <dbReference type="PROSITE" id="PS51522"/>
    </source>
</evidence>
<dbReference type="Pfam" id="PF05741">
    <property type="entry name" value="zf-nanos"/>
    <property type="match status" value="1"/>
</dbReference>
<evidence type="ECO:0000313" key="11">
    <source>
        <dbReference type="EMBL" id="KAK5849657.1"/>
    </source>
</evidence>
<evidence type="ECO:0000256" key="7">
    <source>
        <dbReference type="ARBA" id="ARBA00022884"/>
    </source>
</evidence>
<dbReference type="GO" id="GO:0006417">
    <property type="term" value="P:regulation of translation"/>
    <property type="evidence" value="ECO:0007669"/>
    <property type="project" value="UniProtKB-UniRule"/>
</dbReference>
<keyword evidence="12" id="KW-1185">Reference proteome</keyword>
<dbReference type="InterPro" id="IPR008705">
    <property type="entry name" value="Nanos/Xcar2"/>
</dbReference>
<evidence type="ECO:0000256" key="5">
    <source>
        <dbReference type="ARBA" id="ARBA00022833"/>
    </source>
</evidence>
<keyword evidence="5" id="KW-0862">Zinc</keyword>
<protein>
    <recommendedName>
        <fullName evidence="10">Nanos-type domain-containing protein</fullName>
    </recommendedName>
</protein>
<gene>
    <name evidence="11" type="ORF">PBY51_013973</name>
</gene>
<evidence type="ECO:0000313" key="12">
    <source>
        <dbReference type="Proteomes" id="UP001346869"/>
    </source>
</evidence>
<feature type="compositionally biased region" description="Low complexity" evidence="9">
    <location>
        <begin position="64"/>
        <end position="77"/>
    </location>
</feature>
<evidence type="ECO:0000256" key="6">
    <source>
        <dbReference type="ARBA" id="ARBA00022845"/>
    </source>
</evidence>
<feature type="compositionally biased region" description="Polar residues" evidence="9">
    <location>
        <begin position="45"/>
        <end position="54"/>
    </location>
</feature>
<reference evidence="11 12" key="2">
    <citation type="journal article" date="2023" name="Mol. Biol. Evol.">
        <title>Genomics of Secondarily Temperate Adaptation in the Only Non-Antarctic Icefish.</title>
        <authorList>
            <person name="Rivera-Colon A.G."/>
            <person name="Rayamajhi N."/>
            <person name="Minhas B.F."/>
            <person name="Madrigal G."/>
            <person name="Bilyk K.T."/>
            <person name="Yoon V."/>
            <person name="Hune M."/>
            <person name="Gregory S."/>
            <person name="Cheng C.H.C."/>
            <person name="Catchen J.M."/>
        </authorList>
    </citation>
    <scope>NUCLEOTIDE SEQUENCE [LARGE SCALE GENOMIC DNA]</scope>
    <source>
        <strain evidence="11">JMC-PN-2008</strain>
    </source>
</reference>
<proteinExistence type="inferred from homology"/>
<dbReference type="EMBL" id="JAUZQC010000023">
    <property type="protein sequence ID" value="KAK5849657.1"/>
    <property type="molecule type" value="Genomic_DNA"/>
</dbReference>
<evidence type="ECO:0000256" key="3">
    <source>
        <dbReference type="ARBA" id="ARBA00022723"/>
    </source>
</evidence>
<evidence type="ECO:0000256" key="4">
    <source>
        <dbReference type="ARBA" id="ARBA00022771"/>
    </source>
</evidence>
<keyword evidence="6 8" id="KW-0810">Translation regulation</keyword>
<dbReference type="PANTHER" id="PTHR12887">
    <property type="entry name" value="NANOS PROTEIN"/>
    <property type="match status" value="1"/>
</dbReference>
<feature type="region of interest" description="Disordered" evidence="9">
    <location>
        <begin position="29"/>
        <end position="77"/>
    </location>
</feature>
<dbReference type="GO" id="GO:0008270">
    <property type="term" value="F:zinc ion binding"/>
    <property type="evidence" value="ECO:0007669"/>
    <property type="project" value="UniProtKB-KW"/>
</dbReference>
<comment type="subcellular location">
    <subcellularLocation>
        <location evidence="1">Cytoplasm</location>
    </subcellularLocation>
</comment>
<comment type="caution">
    <text evidence="11">The sequence shown here is derived from an EMBL/GenBank/DDBJ whole genome shotgun (WGS) entry which is preliminary data.</text>
</comment>
<dbReference type="InterPro" id="IPR024161">
    <property type="entry name" value="Znf_nanos-typ"/>
</dbReference>
<name>A0AAN8AC64_ELEMC</name>
<dbReference type="GO" id="GO:0005737">
    <property type="term" value="C:cytoplasm"/>
    <property type="evidence" value="ECO:0007669"/>
    <property type="project" value="UniProtKB-SubCell"/>
</dbReference>